<sequence>MNEPQLLKPGENIKIVITDGEVLKILKTIYGIVPQSIVELNGYDDRNYKITVKCPNTAQVDEYVLKFLNSLDSKDTSLMEGQSGMLLFLNSSGVTCPKPIKNVNGTYFSIENFVSGQHCVRLLEYIPGSILKDVHPSPSLFYQIGKFVAELDRLLKNFYHPVYDTHQSLWMFESIPSVKKFLFAIKDDAKREIINTIFEEFENRVLSISHNLERGMIHGDVNEHNIIVQHNNDKCELKGVIDFGDCQNSCYLYELAITITYMLIVSRDLNVAGYVLAGYNTVRKITDDEYSLLKICIMSRLGQSYTMGTYSYLRDPKNAYVLSSLKDGWEMLMKLNEESEKETLNKWTLTLNNYNHFISGSI</sequence>
<dbReference type="GO" id="GO:0047992">
    <property type="term" value="F:hydroxylysine kinase activity"/>
    <property type="evidence" value="ECO:0007669"/>
    <property type="project" value="UniProtKB-EC"/>
</dbReference>
<evidence type="ECO:0000313" key="11">
    <source>
        <dbReference type="EMBL" id="KAK5643560.1"/>
    </source>
</evidence>
<protein>
    <recommendedName>
        <fullName evidence="9">Hydroxylysine kinase</fullName>
        <ecNumber evidence="8">2.7.1.81</ecNumber>
    </recommendedName>
</protein>
<dbReference type="GO" id="GO:0005737">
    <property type="term" value="C:cytoplasm"/>
    <property type="evidence" value="ECO:0007669"/>
    <property type="project" value="UniProtKB-SubCell"/>
</dbReference>
<comment type="similarity">
    <text evidence="2">Belongs to the aminoglycoside phosphotransferase family.</text>
</comment>
<dbReference type="Gene3D" id="3.30.200.20">
    <property type="entry name" value="Phosphorylase Kinase, domain 1"/>
    <property type="match status" value="1"/>
</dbReference>
<dbReference type="PANTHER" id="PTHR21064">
    <property type="entry name" value="AMINOGLYCOSIDE PHOSPHOTRANSFERASE DOMAIN-CONTAINING PROTEIN-RELATED"/>
    <property type="match status" value="1"/>
</dbReference>
<keyword evidence="5" id="KW-0418">Kinase</keyword>
<comment type="function">
    <text evidence="7">Catalyzes the GTP-dependent phosphorylation of 5-hydroxy-L-lysine.</text>
</comment>
<keyword evidence="4" id="KW-0808">Transferase</keyword>
<evidence type="ECO:0000256" key="5">
    <source>
        <dbReference type="ARBA" id="ARBA00022777"/>
    </source>
</evidence>
<dbReference type="InterPro" id="IPR050249">
    <property type="entry name" value="Pseudomonas-type_ThrB"/>
</dbReference>
<evidence type="ECO:0000256" key="3">
    <source>
        <dbReference type="ARBA" id="ARBA00022490"/>
    </source>
</evidence>
<dbReference type="InterPro" id="IPR002575">
    <property type="entry name" value="Aminoglycoside_PTrfase"/>
</dbReference>
<comment type="subcellular location">
    <subcellularLocation>
        <location evidence="1">Cytoplasm</location>
    </subcellularLocation>
</comment>
<evidence type="ECO:0000259" key="10">
    <source>
        <dbReference type="Pfam" id="PF01636"/>
    </source>
</evidence>
<accession>A0AAN7V7Z1</accession>
<dbReference type="Pfam" id="PF01636">
    <property type="entry name" value="APH"/>
    <property type="match status" value="1"/>
</dbReference>
<keyword evidence="12" id="KW-1185">Reference proteome</keyword>
<comment type="caution">
    <text evidence="11">The sequence shown here is derived from an EMBL/GenBank/DDBJ whole genome shotgun (WGS) entry which is preliminary data.</text>
</comment>
<feature type="domain" description="Aminoglycoside phosphotransferase" evidence="10">
    <location>
        <begin position="41"/>
        <end position="280"/>
    </location>
</feature>
<dbReference type="Proteomes" id="UP001329430">
    <property type="component" value="Chromosome 5"/>
</dbReference>
<dbReference type="AlphaFoldDB" id="A0AAN7V7Z1"/>
<evidence type="ECO:0000256" key="2">
    <source>
        <dbReference type="ARBA" id="ARBA00006219"/>
    </source>
</evidence>
<evidence type="ECO:0000313" key="12">
    <source>
        <dbReference type="Proteomes" id="UP001329430"/>
    </source>
</evidence>
<organism evidence="11 12">
    <name type="scientific">Pyrocoelia pectoralis</name>
    <dbReference type="NCBI Taxonomy" id="417401"/>
    <lineage>
        <taxon>Eukaryota</taxon>
        <taxon>Metazoa</taxon>
        <taxon>Ecdysozoa</taxon>
        <taxon>Arthropoda</taxon>
        <taxon>Hexapoda</taxon>
        <taxon>Insecta</taxon>
        <taxon>Pterygota</taxon>
        <taxon>Neoptera</taxon>
        <taxon>Endopterygota</taxon>
        <taxon>Coleoptera</taxon>
        <taxon>Polyphaga</taxon>
        <taxon>Elateriformia</taxon>
        <taxon>Elateroidea</taxon>
        <taxon>Lampyridae</taxon>
        <taxon>Lampyrinae</taxon>
        <taxon>Pyrocoelia</taxon>
    </lineage>
</organism>
<name>A0AAN7V7Z1_9COLE</name>
<dbReference type="Gene3D" id="3.90.1200.10">
    <property type="match status" value="1"/>
</dbReference>
<dbReference type="EC" id="2.7.1.81" evidence="8"/>
<keyword evidence="3" id="KW-0963">Cytoplasm</keyword>
<dbReference type="FunFam" id="3.90.1200.10:FF:000007">
    <property type="entry name" value="hydroxylysine kinase isoform X1"/>
    <property type="match status" value="1"/>
</dbReference>
<dbReference type="InterPro" id="IPR011009">
    <property type="entry name" value="Kinase-like_dom_sf"/>
</dbReference>
<gene>
    <name evidence="11" type="ORF">RI129_007405</name>
</gene>
<dbReference type="SUPFAM" id="SSF56112">
    <property type="entry name" value="Protein kinase-like (PK-like)"/>
    <property type="match status" value="1"/>
</dbReference>
<dbReference type="EMBL" id="JAVRBK010000005">
    <property type="protein sequence ID" value="KAK5643560.1"/>
    <property type="molecule type" value="Genomic_DNA"/>
</dbReference>
<evidence type="ECO:0000256" key="8">
    <source>
        <dbReference type="ARBA" id="ARBA00038873"/>
    </source>
</evidence>
<evidence type="ECO:0000256" key="1">
    <source>
        <dbReference type="ARBA" id="ARBA00004496"/>
    </source>
</evidence>
<evidence type="ECO:0000256" key="9">
    <source>
        <dbReference type="ARBA" id="ARBA00040505"/>
    </source>
</evidence>
<comment type="catalytic activity">
    <reaction evidence="6">
        <text>(5R)-5-hydroxy-L-lysine + GTP = (5R)-5-phosphooxy-L-lysine + GDP + H(+)</text>
        <dbReference type="Rhea" id="RHEA:19049"/>
        <dbReference type="ChEBI" id="CHEBI:15378"/>
        <dbReference type="ChEBI" id="CHEBI:37565"/>
        <dbReference type="ChEBI" id="CHEBI:57882"/>
        <dbReference type="ChEBI" id="CHEBI:58189"/>
        <dbReference type="ChEBI" id="CHEBI:58357"/>
        <dbReference type="EC" id="2.7.1.81"/>
    </reaction>
</comment>
<dbReference type="FunFam" id="3.30.200.20:FF:000549">
    <property type="entry name" value="hydroxylysine kinase"/>
    <property type="match status" value="1"/>
</dbReference>
<reference evidence="11 12" key="1">
    <citation type="journal article" date="2024" name="Insects">
        <title>An Improved Chromosome-Level Genome Assembly of the Firefly Pyrocoelia pectoralis.</title>
        <authorList>
            <person name="Fu X."/>
            <person name="Meyer-Rochow V.B."/>
            <person name="Ballantyne L."/>
            <person name="Zhu X."/>
        </authorList>
    </citation>
    <scope>NUCLEOTIDE SEQUENCE [LARGE SCALE GENOMIC DNA]</scope>
    <source>
        <strain evidence="11">XCY_ONT2</strain>
    </source>
</reference>
<dbReference type="PANTHER" id="PTHR21064:SF1">
    <property type="entry name" value="HYDROXYLYSINE KINASE"/>
    <property type="match status" value="1"/>
</dbReference>
<evidence type="ECO:0000256" key="4">
    <source>
        <dbReference type="ARBA" id="ARBA00022679"/>
    </source>
</evidence>
<evidence type="ECO:0000256" key="6">
    <source>
        <dbReference type="ARBA" id="ARBA00036820"/>
    </source>
</evidence>
<evidence type="ECO:0000256" key="7">
    <source>
        <dbReference type="ARBA" id="ARBA00037368"/>
    </source>
</evidence>
<proteinExistence type="inferred from homology"/>